<keyword evidence="1" id="KW-0472">Membrane</keyword>
<organism evidence="2 3">
    <name type="scientific">Oceanobacillus caeni</name>
    <dbReference type="NCBI Taxonomy" id="405946"/>
    <lineage>
        <taxon>Bacteria</taxon>
        <taxon>Bacillati</taxon>
        <taxon>Bacillota</taxon>
        <taxon>Bacilli</taxon>
        <taxon>Bacillales</taxon>
        <taxon>Bacillaceae</taxon>
        <taxon>Oceanobacillus</taxon>
    </lineage>
</organism>
<gene>
    <name evidence="2" type="ORF">AFL42_10565</name>
</gene>
<feature type="transmembrane region" description="Helical" evidence="1">
    <location>
        <begin position="180"/>
        <end position="205"/>
    </location>
</feature>
<accession>A0ABR5MIH7</accession>
<feature type="transmembrane region" description="Helical" evidence="1">
    <location>
        <begin position="78"/>
        <end position="100"/>
    </location>
</feature>
<name>A0ABR5MIH7_9BACI</name>
<feature type="transmembrane region" description="Helical" evidence="1">
    <location>
        <begin position="217"/>
        <end position="238"/>
    </location>
</feature>
<feature type="transmembrane region" description="Helical" evidence="1">
    <location>
        <begin position="112"/>
        <end position="131"/>
    </location>
</feature>
<evidence type="ECO:0000256" key="1">
    <source>
        <dbReference type="SAM" id="Phobius"/>
    </source>
</evidence>
<protein>
    <submittedName>
        <fullName evidence="2">Membrane protein</fullName>
    </submittedName>
</protein>
<dbReference type="RefSeq" id="WP_060668614.1">
    <property type="nucleotide sequence ID" value="NZ_JARTGE010000102.1"/>
</dbReference>
<dbReference type="PANTHER" id="PTHR37814">
    <property type="entry name" value="CONSERVED MEMBRANE PROTEIN"/>
    <property type="match status" value="1"/>
</dbReference>
<keyword evidence="3" id="KW-1185">Reference proteome</keyword>
<feature type="transmembrane region" description="Helical" evidence="1">
    <location>
        <begin position="258"/>
        <end position="285"/>
    </location>
</feature>
<reference evidence="2 3" key="1">
    <citation type="submission" date="2015-07" db="EMBL/GenBank/DDBJ databases">
        <title>High-quality draft genome sequence of Oceanobacillus caeni HM6, a bacillus isolated from a human feces.</title>
        <authorList>
            <person name="Kumar J."/>
            <person name="Verma M.K."/>
            <person name="Pandey R."/>
            <person name="Bhambi M."/>
            <person name="Chauhan N."/>
        </authorList>
    </citation>
    <scope>NUCLEOTIDE SEQUENCE [LARGE SCALE GENOMIC DNA]</scope>
    <source>
        <strain evidence="2 3">HM6</strain>
    </source>
</reference>
<dbReference type="Proteomes" id="UP000037854">
    <property type="component" value="Unassembled WGS sequence"/>
</dbReference>
<dbReference type="InterPro" id="IPR038728">
    <property type="entry name" value="YkvI-like"/>
</dbReference>
<keyword evidence="1" id="KW-0812">Transmembrane</keyword>
<evidence type="ECO:0000313" key="3">
    <source>
        <dbReference type="Proteomes" id="UP000037854"/>
    </source>
</evidence>
<comment type="caution">
    <text evidence="2">The sequence shown here is derived from an EMBL/GenBank/DDBJ whole genome shotgun (WGS) entry which is preliminary data.</text>
</comment>
<dbReference type="PANTHER" id="PTHR37814:SF1">
    <property type="entry name" value="MEMBRANE PROTEIN"/>
    <property type="match status" value="1"/>
</dbReference>
<dbReference type="EMBL" id="LGTK01000033">
    <property type="protein sequence ID" value="KPH74328.1"/>
    <property type="molecule type" value="Genomic_DNA"/>
</dbReference>
<feature type="transmembrane region" description="Helical" evidence="1">
    <location>
        <begin position="297"/>
        <end position="317"/>
    </location>
</feature>
<feature type="transmembrane region" description="Helical" evidence="1">
    <location>
        <begin position="138"/>
        <end position="160"/>
    </location>
</feature>
<keyword evidence="1" id="KW-1133">Transmembrane helix</keyword>
<proteinExistence type="predicted"/>
<feature type="transmembrane region" description="Helical" evidence="1">
    <location>
        <begin position="33"/>
        <end position="58"/>
    </location>
</feature>
<sequence length="349" mass="37369">MREILKLASAFIGIIVGAGFASGQEILQYYTSFGLLGIIGGIIATALFAFLGMVLMLIGSKTKTSSHKDAIYAISGPYLGVLVDIILILTLFGVGVVMVAGAGSNLNQQFGLPYFVGTTLMAILILTTGMLKINKVVSVIGSITPFLVLFIIIISIYSFFTLDTSFANLDPIAREVYTPLPNWIISTINYVSFNIALGASMTLVMGGAEKNIKTATLGGLVGGLGLGALIILSNLAIFSKIETVAADDMPMLSIVNSISPILGSIMSVILFGMIFNTAISMFFSLTARFAKVGTRRFKVLLTIFLILGYILSFIGFTDLVSQFYPLIGYLGLVLIGTLIVTFFRKRNHD</sequence>
<feature type="transmembrane region" description="Helical" evidence="1">
    <location>
        <begin position="323"/>
        <end position="343"/>
    </location>
</feature>
<evidence type="ECO:0000313" key="2">
    <source>
        <dbReference type="EMBL" id="KPH74328.1"/>
    </source>
</evidence>